<dbReference type="Proteomes" id="UP000828390">
    <property type="component" value="Unassembled WGS sequence"/>
</dbReference>
<accession>A0A9D3Y3E9</accession>
<evidence type="ECO:0000313" key="1">
    <source>
        <dbReference type="EMBL" id="KAH3691233.1"/>
    </source>
</evidence>
<evidence type="ECO:0000313" key="2">
    <source>
        <dbReference type="Proteomes" id="UP000828390"/>
    </source>
</evidence>
<comment type="caution">
    <text evidence="1">The sequence shown here is derived from an EMBL/GenBank/DDBJ whole genome shotgun (WGS) entry which is preliminary data.</text>
</comment>
<reference evidence="1" key="1">
    <citation type="journal article" date="2019" name="bioRxiv">
        <title>The Genome of the Zebra Mussel, Dreissena polymorpha: A Resource for Invasive Species Research.</title>
        <authorList>
            <person name="McCartney M.A."/>
            <person name="Auch B."/>
            <person name="Kono T."/>
            <person name="Mallez S."/>
            <person name="Zhang Y."/>
            <person name="Obille A."/>
            <person name="Becker A."/>
            <person name="Abrahante J.E."/>
            <person name="Garbe J."/>
            <person name="Badalamenti J.P."/>
            <person name="Herman A."/>
            <person name="Mangelson H."/>
            <person name="Liachko I."/>
            <person name="Sullivan S."/>
            <person name="Sone E.D."/>
            <person name="Koren S."/>
            <person name="Silverstein K.A.T."/>
            <person name="Beckman K.B."/>
            <person name="Gohl D.M."/>
        </authorList>
    </citation>
    <scope>NUCLEOTIDE SEQUENCE</scope>
    <source>
        <strain evidence="1">Duluth1</strain>
        <tissue evidence="1">Whole animal</tissue>
    </source>
</reference>
<dbReference type="EMBL" id="JAIWYP010000041">
    <property type="protein sequence ID" value="KAH3691233.1"/>
    <property type="molecule type" value="Genomic_DNA"/>
</dbReference>
<organism evidence="1 2">
    <name type="scientific">Dreissena polymorpha</name>
    <name type="common">Zebra mussel</name>
    <name type="synonym">Mytilus polymorpha</name>
    <dbReference type="NCBI Taxonomy" id="45954"/>
    <lineage>
        <taxon>Eukaryota</taxon>
        <taxon>Metazoa</taxon>
        <taxon>Spiralia</taxon>
        <taxon>Lophotrochozoa</taxon>
        <taxon>Mollusca</taxon>
        <taxon>Bivalvia</taxon>
        <taxon>Autobranchia</taxon>
        <taxon>Heteroconchia</taxon>
        <taxon>Euheterodonta</taxon>
        <taxon>Imparidentia</taxon>
        <taxon>Neoheterodontei</taxon>
        <taxon>Myida</taxon>
        <taxon>Dreissenoidea</taxon>
        <taxon>Dreissenidae</taxon>
        <taxon>Dreissena</taxon>
    </lineage>
</organism>
<name>A0A9D3Y3E9_DREPO</name>
<sequence length="61" mass="6702">MYNSISRDVVRFVSVLRMPELNPPRLSSLPVHAKTRTTRLVYVPSSLGSVQIGGKVTTDSS</sequence>
<protein>
    <submittedName>
        <fullName evidence="1">Uncharacterized protein</fullName>
    </submittedName>
</protein>
<reference evidence="1" key="2">
    <citation type="submission" date="2020-11" db="EMBL/GenBank/DDBJ databases">
        <authorList>
            <person name="McCartney M.A."/>
            <person name="Auch B."/>
            <person name="Kono T."/>
            <person name="Mallez S."/>
            <person name="Becker A."/>
            <person name="Gohl D.M."/>
            <person name="Silverstein K.A.T."/>
            <person name="Koren S."/>
            <person name="Bechman K.B."/>
            <person name="Herman A."/>
            <person name="Abrahante J.E."/>
            <person name="Garbe J."/>
        </authorList>
    </citation>
    <scope>NUCLEOTIDE SEQUENCE</scope>
    <source>
        <strain evidence="1">Duluth1</strain>
        <tissue evidence="1">Whole animal</tissue>
    </source>
</reference>
<proteinExistence type="predicted"/>
<dbReference type="AlphaFoldDB" id="A0A9D3Y3E9"/>
<keyword evidence="2" id="KW-1185">Reference proteome</keyword>
<gene>
    <name evidence="1" type="ORF">DPMN_193181</name>
</gene>